<gene>
    <name evidence="1" type="ORF">HanXRQr2_Chr17g0826821</name>
</gene>
<proteinExistence type="predicted"/>
<evidence type="ECO:0000313" key="2">
    <source>
        <dbReference type="Proteomes" id="UP000215914"/>
    </source>
</evidence>
<comment type="caution">
    <text evidence="1">The sequence shown here is derived from an EMBL/GenBank/DDBJ whole genome shotgun (WGS) entry which is preliminary data.</text>
</comment>
<reference evidence="1" key="2">
    <citation type="submission" date="2020-06" db="EMBL/GenBank/DDBJ databases">
        <title>Helianthus annuus Genome sequencing and assembly Release 2.</title>
        <authorList>
            <person name="Gouzy J."/>
            <person name="Langlade N."/>
            <person name="Munos S."/>
        </authorList>
    </citation>
    <scope>NUCLEOTIDE SEQUENCE</scope>
    <source>
        <tissue evidence="1">Leaves</tissue>
    </source>
</reference>
<dbReference type="EMBL" id="MNCJ02000332">
    <property type="protein sequence ID" value="KAF5757449.1"/>
    <property type="molecule type" value="Genomic_DNA"/>
</dbReference>
<evidence type="ECO:0000313" key="1">
    <source>
        <dbReference type="EMBL" id="KAF5757449.1"/>
    </source>
</evidence>
<protein>
    <submittedName>
        <fullName evidence="1">Uncharacterized protein</fullName>
    </submittedName>
</protein>
<reference evidence="1" key="1">
    <citation type="journal article" date="2017" name="Nature">
        <title>The sunflower genome provides insights into oil metabolism, flowering and Asterid evolution.</title>
        <authorList>
            <person name="Badouin H."/>
            <person name="Gouzy J."/>
            <person name="Grassa C.J."/>
            <person name="Murat F."/>
            <person name="Staton S.E."/>
            <person name="Cottret L."/>
            <person name="Lelandais-Briere C."/>
            <person name="Owens G.L."/>
            <person name="Carrere S."/>
            <person name="Mayjonade B."/>
            <person name="Legrand L."/>
            <person name="Gill N."/>
            <person name="Kane N.C."/>
            <person name="Bowers J.E."/>
            <person name="Hubner S."/>
            <person name="Bellec A."/>
            <person name="Berard A."/>
            <person name="Berges H."/>
            <person name="Blanchet N."/>
            <person name="Boniface M.C."/>
            <person name="Brunel D."/>
            <person name="Catrice O."/>
            <person name="Chaidir N."/>
            <person name="Claudel C."/>
            <person name="Donnadieu C."/>
            <person name="Faraut T."/>
            <person name="Fievet G."/>
            <person name="Helmstetter N."/>
            <person name="King M."/>
            <person name="Knapp S.J."/>
            <person name="Lai Z."/>
            <person name="Le Paslier M.C."/>
            <person name="Lippi Y."/>
            <person name="Lorenzon L."/>
            <person name="Mandel J.R."/>
            <person name="Marage G."/>
            <person name="Marchand G."/>
            <person name="Marquand E."/>
            <person name="Bret-Mestries E."/>
            <person name="Morien E."/>
            <person name="Nambeesan S."/>
            <person name="Nguyen T."/>
            <person name="Pegot-Espagnet P."/>
            <person name="Pouilly N."/>
            <person name="Raftis F."/>
            <person name="Sallet E."/>
            <person name="Schiex T."/>
            <person name="Thomas J."/>
            <person name="Vandecasteele C."/>
            <person name="Vares D."/>
            <person name="Vear F."/>
            <person name="Vautrin S."/>
            <person name="Crespi M."/>
            <person name="Mangin B."/>
            <person name="Burke J.M."/>
            <person name="Salse J."/>
            <person name="Munos S."/>
            <person name="Vincourt P."/>
            <person name="Rieseberg L.H."/>
            <person name="Langlade N.B."/>
        </authorList>
    </citation>
    <scope>NUCLEOTIDE SEQUENCE</scope>
    <source>
        <tissue evidence="1">Leaves</tissue>
    </source>
</reference>
<organism evidence="1 2">
    <name type="scientific">Helianthus annuus</name>
    <name type="common">Common sunflower</name>
    <dbReference type="NCBI Taxonomy" id="4232"/>
    <lineage>
        <taxon>Eukaryota</taxon>
        <taxon>Viridiplantae</taxon>
        <taxon>Streptophyta</taxon>
        <taxon>Embryophyta</taxon>
        <taxon>Tracheophyta</taxon>
        <taxon>Spermatophyta</taxon>
        <taxon>Magnoliopsida</taxon>
        <taxon>eudicotyledons</taxon>
        <taxon>Gunneridae</taxon>
        <taxon>Pentapetalae</taxon>
        <taxon>asterids</taxon>
        <taxon>campanulids</taxon>
        <taxon>Asterales</taxon>
        <taxon>Asteraceae</taxon>
        <taxon>Asteroideae</taxon>
        <taxon>Heliantheae alliance</taxon>
        <taxon>Heliantheae</taxon>
        <taxon>Helianthus</taxon>
    </lineage>
</organism>
<keyword evidence="2" id="KW-1185">Reference proteome</keyword>
<sequence>MKVKCSVYTANSKFQTVKSPKMKPVNLKPANLLRLGGSFNDL</sequence>
<name>A0A9K3GX41_HELAN</name>
<dbReference type="Gramene" id="mRNA:HanXRQr2_Chr17g0826821">
    <property type="protein sequence ID" value="mRNA:HanXRQr2_Chr17g0826821"/>
    <property type="gene ID" value="HanXRQr2_Chr17g0826821"/>
</dbReference>
<dbReference type="AlphaFoldDB" id="A0A9K3GX41"/>
<dbReference type="Proteomes" id="UP000215914">
    <property type="component" value="Unassembled WGS sequence"/>
</dbReference>
<accession>A0A9K3GX41</accession>